<evidence type="ECO:0000313" key="3">
    <source>
        <dbReference type="Proteomes" id="UP000006527"/>
    </source>
</evidence>
<organism evidence="2 3">
    <name type="scientific">Synechococcus phage S-SSM7</name>
    <dbReference type="NCBI Taxonomy" id="445686"/>
    <lineage>
        <taxon>Viruses</taxon>
        <taxon>Duplodnaviria</taxon>
        <taxon>Heunggongvirae</taxon>
        <taxon>Uroviricota</taxon>
        <taxon>Caudoviricetes</taxon>
        <taxon>Pantevenvirales</taxon>
        <taxon>Kyanoviridae</taxon>
        <taxon>Lipsvirus</taxon>
        <taxon>Lipsvirus ssm7</taxon>
    </lineage>
</organism>
<dbReference type="EMBL" id="GU071098">
    <property type="protein sequence ID" value="ADO98189.1"/>
    <property type="molecule type" value="Genomic_DNA"/>
</dbReference>
<reference evidence="2 3" key="1">
    <citation type="journal article" date="2010" name="Environ. Microbiol.">
        <title>Genomic analysis of oceanic cyanobacterial myoviruses compared with T4-like myoviruses from diverse hosts and environments.</title>
        <authorList>
            <person name="Sullivan M.B."/>
            <person name="Huang K.H."/>
            <person name="Ignacio-Espinoza J.C."/>
            <person name="Berlin A.M."/>
            <person name="Kelly L."/>
            <person name="Weigele P.R."/>
            <person name="DeFrancesco A.S."/>
            <person name="Kern S.E."/>
            <person name="Thompson L.R."/>
            <person name="Young S."/>
            <person name="Yandava C."/>
            <person name="Fu R."/>
            <person name="Krastins B."/>
            <person name="Chase M."/>
            <person name="Sarracino D."/>
            <person name="Osburne M.S."/>
            <person name="Henn M.R."/>
            <person name="Chisholm S.W."/>
        </authorList>
    </citation>
    <scope>NUCLEOTIDE SEQUENCE [LARGE SCALE GENOMIC DNA]</scope>
    <source>
        <strain evidence="2">8109-3</strain>
    </source>
</reference>
<evidence type="ECO:0000259" key="1">
    <source>
        <dbReference type="Pfam" id="PF02543"/>
    </source>
</evidence>
<keyword evidence="3" id="KW-1185">Reference proteome</keyword>
<gene>
    <name evidence="2" type="primary">nol</name>
    <name evidence="2" type="ORF">SSSM7_123</name>
</gene>
<protein>
    <submittedName>
        <fullName evidence="2">Nol</fullName>
    </submittedName>
</protein>
<name>E3SL41_9CAUD</name>
<dbReference type="GeneID" id="10328692"/>
<dbReference type="Pfam" id="PF02543">
    <property type="entry name" value="Carbam_trans_N"/>
    <property type="match status" value="1"/>
</dbReference>
<dbReference type="RefSeq" id="YP_004324176.1">
    <property type="nucleotide sequence ID" value="NC_015287.1"/>
</dbReference>
<dbReference type="InterPro" id="IPR043129">
    <property type="entry name" value="ATPase_NBD"/>
</dbReference>
<dbReference type="InterPro" id="IPR003696">
    <property type="entry name" value="Carbtransf_dom"/>
</dbReference>
<dbReference type="Proteomes" id="UP000006527">
    <property type="component" value="Segment"/>
</dbReference>
<accession>E3SL41</accession>
<dbReference type="SUPFAM" id="SSF53067">
    <property type="entry name" value="Actin-like ATPase domain"/>
    <property type="match status" value="1"/>
</dbReference>
<dbReference type="CDD" id="cd24033">
    <property type="entry name" value="ASKHA_NBD_NodU_CmcH-like_N"/>
    <property type="match status" value="1"/>
</dbReference>
<dbReference type="Gene3D" id="3.30.420.40">
    <property type="match status" value="2"/>
</dbReference>
<dbReference type="PANTHER" id="PTHR34847">
    <property type="entry name" value="NODULATION PROTEIN U"/>
    <property type="match status" value="1"/>
</dbReference>
<proteinExistence type="predicted"/>
<dbReference type="PANTHER" id="PTHR34847:SF1">
    <property type="entry name" value="NODULATION PROTEIN U"/>
    <property type="match status" value="1"/>
</dbReference>
<dbReference type="GO" id="GO:0003824">
    <property type="term" value="F:catalytic activity"/>
    <property type="evidence" value="ECO:0007669"/>
    <property type="project" value="InterPro"/>
</dbReference>
<feature type="domain" description="Carbamoyltransferase" evidence="1">
    <location>
        <begin position="4"/>
        <end position="361"/>
    </location>
</feature>
<dbReference type="KEGG" id="vg:10328692"/>
<dbReference type="InterPro" id="IPR051338">
    <property type="entry name" value="NodU/CmcH_Carbamoyltrnsfr"/>
</dbReference>
<sequence length="369" mass="42292">MNKAVGIMISHDASICIVEDGEIKSIMQEERCSRAKHDVYPSKAYQTLFGDNFPSSELLNIEFGFTGIKYWPVNDLAQDFHLSFEQEVYSFISFVINKCSDLHTKKIKMEEKDTAAWNTKWHGTRYDEHHTFHAFSGFYNSGFKDAAVLVVDGMGNPSTIDSENHEVASIYTVEYPAKIVCHSKQETPKHHADSMKERHSHTKWPMGIGMVYSSIAAYCGFGQLGSGKIMGLASYGKEDPNIKPFVFDNYEINSRLFYRTHDGCIFIDYDYLPRDWDYRNWNEDVQKIANLCWRLQKDFERWMTKAILDTLEITGKKNIVLSGGCAMNCVANYEYLKHLPEGVKLFVDPLCEDAGISVGLAQFLYWSNQ</sequence>
<evidence type="ECO:0000313" key="2">
    <source>
        <dbReference type="EMBL" id="ADO98189.1"/>
    </source>
</evidence>